<proteinExistence type="predicted"/>
<protein>
    <recommendedName>
        <fullName evidence="1">DUF6440 domain-containing protein</fullName>
    </recommendedName>
</protein>
<keyword evidence="3" id="KW-1185">Reference proteome</keyword>
<dbReference type="EMBL" id="BMJN01000003">
    <property type="protein sequence ID" value="GGE25268.1"/>
    <property type="molecule type" value="Genomic_DNA"/>
</dbReference>
<dbReference type="RefSeq" id="WP_068991700.1">
    <property type="nucleotide sequence ID" value="NZ_BMJN01000003.1"/>
</dbReference>
<dbReference type="Proteomes" id="UP000660801">
    <property type="component" value="Unassembled WGS sequence"/>
</dbReference>
<name>A0A917A3W0_9STRE</name>
<gene>
    <name evidence="2" type="ORF">GCM10011510_02940</name>
</gene>
<sequence>MKKQVHQQHAKDLVDGFEVFDVSAGFPLVIDKETGLEYLGTSKGGFTALLNPDGTPKISQVYQDGLL</sequence>
<evidence type="ECO:0000313" key="2">
    <source>
        <dbReference type="EMBL" id="GGE25268.1"/>
    </source>
</evidence>
<dbReference type="AlphaFoldDB" id="A0A917A3W0"/>
<comment type="caution">
    <text evidence="2">The sequence shown here is derived from an EMBL/GenBank/DDBJ whole genome shotgun (WGS) entry which is preliminary data.</text>
</comment>
<reference evidence="2" key="2">
    <citation type="submission" date="2020-09" db="EMBL/GenBank/DDBJ databases">
        <authorList>
            <person name="Sun Q."/>
            <person name="Zhou Y."/>
        </authorList>
    </citation>
    <scope>NUCLEOTIDE SEQUENCE</scope>
    <source>
        <strain evidence="2">CGMCC 1.15533</strain>
    </source>
</reference>
<accession>A0A917A3W0</accession>
<organism evidence="2 3">
    <name type="scientific">Streptococcus himalayensis</name>
    <dbReference type="NCBI Taxonomy" id="1888195"/>
    <lineage>
        <taxon>Bacteria</taxon>
        <taxon>Bacillati</taxon>
        <taxon>Bacillota</taxon>
        <taxon>Bacilli</taxon>
        <taxon>Lactobacillales</taxon>
        <taxon>Streptococcaceae</taxon>
        <taxon>Streptococcus</taxon>
    </lineage>
</organism>
<evidence type="ECO:0000259" key="1">
    <source>
        <dbReference type="Pfam" id="PF20037"/>
    </source>
</evidence>
<dbReference type="Pfam" id="PF20037">
    <property type="entry name" value="DUF6440"/>
    <property type="match status" value="1"/>
</dbReference>
<feature type="domain" description="DUF6440" evidence="1">
    <location>
        <begin position="28"/>
        <end position="59"/>
    </location>
</feature>
<reference evidence="2" key="1">
    <citation type="journal article" date="2014" name="Int. J. Syst. Evol. Microbiol.">
        <title>Complete genome sequence of Corynebacterium casei LMG S-19264T (=DSM 44701T), isolated from a smear-ripened cheese.</title>
        <authorList>
            <consortium name="US DOE Joint Genome Institute (JGI-PGF)"/>
            <person name="Walter F."/>
            <person name="Albersmeier A."/>
            <person name="Kalinowski J."/>
            <person name="Ruckert C."/>
        </authorList>
    </citation>
    <scope>NUCLEOTIDE SEQUENCE</scope>
    <source>
        <strain evidence="2">CGMCC 1.15533</strain>
    </source>
</reference>
<dbReference type="OrthoDB" id="9135364at2"/>
<dbReference type="InterPro" id="IPR045515">
    <property type="entry name" value="DUF6440"/>
</dbReference>
<evidence type="ECO:0000313" key="3">
    <source>
        <dbReference type="Proteomes" id="UP000660801"/>
    </source>
</evidence>